<evidence type="ECO:0000256" key="6">
    <source>
        <dbReference type="ARBA" id="ARBA00041343"/>
    </source>
</evidence>
<dbReference type="Pfam" id="PF21365">
    <property type="entry name" value="Glyco_hydro_31_3rd"/>
    <property type="match status" value="1"/>
</dbReference>
<keyword evidence="4" id="KW-0325">Glycoprotein</keyword>
<dbReference type="GO" id="GO:0004553">
    <property type="term" value="F:hydrolase activity, hydrolyzing O-glycosyl compounds"/>
    <property type="evidence" value="ECO:0007669"/>
    <property type="project" value="InterPro"/>
</dbReference>
<sequence length="925" mass="101872">MPCIMGVLKAWWNSILAKKLQSCIVSTPWFMPTCIVSCQQLAPSAVSWLKAEECVCICMLQAARISALGRITSSPLPSIQYTLLFASTYAPSNPTFVAIEHETTAEALAIGDSNPALFSKRDTSACPGYKVVYKQDTATGFAASLTLAGTPCNVYGKDISDLKLDVRYDSKNRLQVHVQDTAGKQFQIPSSAHALNNGPGVSSSGSSLKFNYFQDPKNGFGFKVSRGKDTIFDTTGHPLIFEDQYIEVTSNLPRDANIYGIGETPDWFRRSTTNNTKTLWAHEASSILGQNVYGSHSIHMELRNNKFHGAYLHNSHGMDIVLDNNAIQYRVLGGTADFYFFNGPTALDVIDQYTDLVGRPGRIPYWALGFHNCHYGYANVWEVEEVVANYSKANIPLESQWADIDYKDRFLEFTFSPTNFPLSEMQRFIGQLHGNNQKMVLITHPSVHRNSSYGPYARGKAQDVFIKNPDGSDYVSQAWPGYVLFPDWFSANANDWWAGEIARFLDQLPLDGLWLDMNEASAFCTGSCGSGIPEEVIPPFPFDLDPPPPHRPLNTSNTLLVPPYAIHNREIELSDVTIETTAVHANGATEYSTHNLFSYMHAKASHNALLKYRPNQRPFLLSPGTRPGSGAFTGHWTGDNAATFKDLHITIASMLDFGIFGIPMIGSDICGFSGDTTEELCARWAEGRCHTNYIAGSPWPRLAVVPWASGYTLLPYFYTANQYAVEKGWPIARPLVFEFPSASQTVGIDTQFLIGDGVLISPVLTEGATTVDAFFPAGVWYDWYNYKAIWASSNVVKLDAPLEHVNVHIRGGKIIPAQVPAMTTAESRKGSAEGKLYWDDGETLSTAHRWVSFAYHDYNLAISSTSGSYTVSPPLTKIVLLGVGGVTSVKANGVSVKAKFTTQNNSTVIEGLKISLSANTKIRFA</sequence>
<dbReference type="Pfam" id="PF13802">
    <property type="entry name" value="Gal_mutarotas_2"/>
    <property type="match status" value="1"/>
</dbReference>
<dbReference type="RefSeq" id="XP_040742667.1">
    <property type="nucleotide sequence ID" value="XM_040889776.1"/>
</dbReference>
<feature type="domain" description="Glycoside hydrolase family 31 TIM barrel" evidence="9">
    <location>
        <begin position="363"/>
        <end position="686"/>
    </location>
</feature>
<dbReference type="AlphaFoldDB" id="A0A1Y1W6C6"/>
<evidence type="ECO:0000256" key="7">
    <source>
        <dbReference type="RuleBase" id="RU361185"/>
    </source>
</evidence>
<dbReference type="Gene3D" id="3.20.20.80">
    <property type="entry name" value="Glycosidases"/>
    <property type="match status" value="1"/>
</dbReference>
<dbReference type="PANTHER" id="PTHR22762:SF133">
    <property type="entry name" value="P-TYPE DOMAIN-CONTAINING PROTEIN"/>
    <property type="match status" value="1"/>
</dbReference>
<feature type="chain" id="PRO_5012214770" description="Maltase" evidence="8">
    <location>
        <begin position="18"/>
        <end position="925"/>
    </location>
</feature>
<evidence type="ECO:0000256" key="8">
    <source>
        <dbReference type="SAM" id="SignalP"/>
    </source>
</evidence>
<comment type="similarity">
    <text evidence="1 7">Belongs to the glycosyl hydrolase 31 family.</text>
</comment>
<evidence type="ECO:0000259" key="10">
    <source>
        <dbReference type="Pfam" id="PF13802"/>
    </source>
</evidence>
<evidence type="ECO:0000256" key="1">
    <source>
        <dbReference type="ARBA" id="ARBA00007806"/>
    </source>
</evidence>
<feature type="domain" description="Glycoside hydrolase family 31 N-terminal" evidence="10">
    <location>
        <begin position="218"/>
        <end position="318"/>
    </location>
</feature>
<dbReference type="SUPFAM" id="SSF74650">
    <property type="entry name" value="Galactose mutarotase-like"/>
    <property type="match status" value="1"/>
</dbReference>
<dbReference type="InterPro" id="IPR048395">
    <property type="entry name" value="Glyco_hydro_31_C"/>
</dbReference>
<accession>A0A1Y1W6C6</accession>
<name>A0A1Y1W6C6_9FUNG</name>
<feature type="domain" description="Glycosyl hydrolase family 31 C-terminal" evidence="11">
    <location>
        <begin position="728"/>
        <end position="815"/>
    </location>
</feature>
<dbReference type="InterPro" id="IPR011013">
    <property type="entry name" value="Gal_mutarotase_sf_dom"/>
</dbReference>
<keyword evidence="13" id="KW-1185">Reference proteome</keyword>
<evidence type="ECO:0000259" key="11">
    <source>
        <dbReference type="Pfam" id="PF21365"/>
    </source>
</evidence>
<dbReference type="GO" id="GO:0030246">
    <property type="term" value="F:carbohydrate binding"/>
    <property type="evidence" value="ECO:0007669"/>
    <property type="project" value="InterPro"/>
</dbReference>
<dbReference type="OrthoDB" id="5839090at2759"/>
<feature type="signal peptide" evidence="8">
    <location>
        <begin position="1"/>
        <end position="17"/>
    </location>
</feature>
<protein>
    <recommendedName>
        <fullName evidence="6">Maltase</fullName>
    </recommendedName>
</protein>
<dbReference type="PROSITE" id="PS00129">
    <property type="entry name" value="GLYCOSYL_HYDROL_F31_1"/>
    <property type="match status" value="1"/>
</dbReference>
<evidence type="ECO:0000256" key="4">
    <source>
        <dbReference type="ARBA" id="ARBA00023180"/>
    </source>
</evidence>
<dbReference type="Gene3D" id="2.60.40.1180">
    <property type="entry name" value="Golgi alpha-mannosidase II"/>
    <property type="match status" value="2"/>
</dbReference>
<evidence type="ECO:0000256" key="2">
    <source>
        <dbReference type="ARBA" id="ARBA00022729"/>
    </source>
</evidence>
<dbReference type="InterPro" id="IPR025887">
    <property type="entry name" value="Glyco_hydro_31_N_dom"/>
</dbReference>
<organism evidence="12 13">
    <name type="scientific">Linderina pennispora</name>
    <dbReference type="NCBI Taxonomy" id="61395"/>
    <lineage>
        <taxon>Eukaryota</taxon>
        <taxon>Fungi</taxon>
        <taxon>Fungi incertae sedis</taxon>
        <taxon>Zoopagomycota</taxon>
        <taxon>Kickxellomycotina</taxon>
        <taxon>Kickxellomycetes</taxon>
        <taxon>Kickxellales</taxon>
        <taxon>Kickxellaceae</taxon>
        <taxon>Linderina</taxon>
    </lineage>
</organism>
<evidence type="ECO:0000259" key="9">
    <source>
        <dbReference type="Pfam" id="PF01055"/>
    </source>
</evidence>
<keyword evidence="2 8" id="KW-0732">Signal</keyword>
<dbReference type="Proteomes" id="UP000193922">
    <property type="component" value="Unassembled WGS sequence"/>
</dbReference>
<dbReference type="InterPro" id="IPR017853">
    <property type="entry name" value="GH"/>
</dbReference>
<dbReference type="EMBL" id="MCFD01000008">
    <property type="protein sequence ID" value="ORX68935.1"/>
    <property type="molecule type" value="Genomic_DNA"/>
</dbReference>
<dbReference type="InterPro" id="IPR013780">
    <property type="entry name" value="Glyco_hydro_b"/>
</dbReference>
<evidence type="ECO:0000256" key="3">
    <source>
        <dbReference type="ARBA" id="ARBA00022801"/>
    </source>
</evidence>
<dbReference type="STRING" id="61395.A0A1Y1W6C6"/>
<evidence type="ECO:0000313" key="12">
    <source>
        <dbReference type="EMBL" id="ORX68935.1"/>
    </source>
</evidence>
<keyword evidence="3 7" id="KW-0378">Hydrolase</keyword>
<dbReference type="GO" id="GO:0005975">
    <property type="term" value="P:carbohydrate metabolic process"/>
    <property type="evidence" value="ECO:0007669"/>
    <property type="project" value="InterPro"/>
</dbReference>
<dbReference type="CDD" id="cd06602">
    <property type="entry name" value="GH31_MGAM_SI_GAA"/>
    <property type="match status" value="1"/>
</dbReference>
<evidence type="ECO:0000313" key="13">
    <source>
        <dbReference type="Proteomes" id="UP000193922"/>
    </source>
</evidence>
<dbReference type="SUPFAM" id="SSF51445">
    <property type="entry name" value="(Trans)glycosidases"/>
    <property type="match status" value="1"/>
</dbReference>
<dbReference type="InterPro" id="IPR000322">
    <property type="entry name" value="Glyco_hydro_31_TIM"/>
</dbReference>
<gene>
    <name evidence="12" type="ORF">DL89DRAFT_284303</name>
</gene>
<dbReference type="SUPFAM" id="SSF51011">
    <property type="entry name" value="Glycosyl hydrolase domain"/>
    <property type="match status" value="1"/>
</dbReference>
<dbReference type="InterPro" id="IPR030458">
    <property type="entry name" value="Glyco_hydro_31_AS"/>
</dbReference>
<keyword evidence="5 7" id="KW-0326">Glycosidase</keyword>
<dbReference type="CDD" id="cd14752">
    <property type="entry name" value="GH31_N"/>
    <property type="match status" value="1"/>
</dbReference>
<dbReference type="GeneID" id="63806424"/>
<evidence type="ECO:0000256" key="5">
    <source>
        <dbReference type="ARBA" id="ARBA00023295"/>
    </source>
</evidence>
<dbReference type="Gene3D" id="2.60.40.1760">
    <property type="entry name" value="glycosyl hydrolase (family 31)"/>
    <property type="match status" value="1"/>
</dbReference>
<dbReference type="PANTHER" id="PTHR22762">
    <property type="entry name" value="ALPHA-GLUCOSIDASE"/>
    <property type="match status" value="1"/>
</dbReference>
<dbReference type="FunFam" id="2.60.40.1180:FF:000044">
    <property type="entry name" value="Alpha-glucosidase 1"/>
    <property type="match status" value="1"/>
</dbReference>
<proteinExistence type="inferred from homology"/>
<dbReference type="Pfam" id="PF01055">
    <property type="entry name" value="Glyco_hydro_31_2nd"/>
    <property type="match status" value="1"/>
</dbReference>
<comment type="caution">
    <text evidence="12">The sequence shown here is derived from an EMBL/GenBank/DDBJ whole genome shotgun (WGS) entry which is preliminary data.</text>
</comment>
<reference evidence="12 13" key="1">
    <citation type="submission" date="2016-07" db="EMBL/GenBank/DDBJ databases">
        <title>Pervasive Adenine N6-methylation of Active Genes in Fungi.</title>
        <authorList>
            <consortium name="DOE Joint Genome Institute"/>
            <person name="Mondo S.J."/>
            <person name="Dannebaum R.O."/>
            <person name="Kuo R.C."/>
            <person name="Labutti K."/>
            <person name="Haridas S."/>
            <person name="Kuo A."/>
            <person name="Salamov A."/>
            <person name="Ahrendt S.R."/>
            <person name="Lipzen A."/>
            <person name="Sullivan W."/>
            <person name="Andreopoulos W.B."/>
            <person name="Clum A."/>
            <person name="Lindquist E."/>
            <person name="Daum C."/>
            <person name="Ramamoorthy G.K."/>
            <person name="Gryganskyi A."/>
            <person name="Culley D."/>
            <person name="Magnuson J.K."/>
            <person name="James T.Y."/>
            <person name="O'Malley M.A."/>
            <person name="Stajich J.E."/>
            <person name="Spatafora J.W."/>
            <person name="Visel A."/>
            <person name="Grigoriev I.V."/>
        </authorList>
    </citation>
    <scope>NUCLEOTIDE SEQUENCE [LARGE SCALE GENOMIC DNA]</scope>
    <source>
        <strain evidence="12 13">ATCC 12442</strain>
    </source>
</reference>